<feature type="region of interest" description="Disordered" evidence="1">
    <location>
        <begin position="1"/>
        <end position="21"/>
    </location>
</feature>
<dbReference type="EMBL" id="AMZH03010223">
    <property type="protein sequence ID" value="RRT55148.1"/>
    <property type="molecule type" value="Genomic_DNA"/>
</dbReference>
<protein>
    <submittedName>
        <fullName evidence="2">Uncharacterized protein</fullName>
    </submittedName>
</protein>
<comment type="caution">
    <text evidence="2">The sequence shown here is derived from an EMBL/GenBank/DDBJ whole genome shotgun (WGS) entry which is preliminary data.</text>
</comment>
<dbReference type="Proteomes" id="UP000287651">
    <property type="component" value="Unassembled WGS sequence"/>
</dbReference>
<name>A0A426YTV5_ENSVE</name>
<reference evidence="2 3" key="1">
    <citation type="journal article" date="2014" name="Agronomy (Basel)">
        <title>A Draft Genome Sequence for Ensete ventricosum, the Drought-Tolerant Tree Against Hunger.</title>
        <authorList>
            <person name="Harrison J."/>
            <person name="Moore K.A."/>
            <person name="Paszkiewicz K."/>
            <person name="Jones T."/>
            <person name="Grant M."/>
            <person name="Ambacheew D."/>
            <person name="Muzemil S."/>
            <person name="Studholme D.J."/>
        </authorList>
    </citation>
    <scope>NUCLEOTIDE SEQUENCE [LARGE SCALE GENOMIC DNA]</scope>
</reference>
<feature type="compositionally biased region" description="Basic and acidic residues" evidence="1">
    <location>
        <begin position="8"/>
        <end position="20"/>
    </location>
</feature>
<gene>
    <name evidence="2" type="ORF">B296_00010869</name>
</gene>
<organism evidence="2 3">
    <name type="scientific">Ensete ventricosum</name>
    <name type="common">Abyssinian banana</name>
    <name type="synonym">Musa ensete</name>
    <dbReference type="NCBI Taxonomy" id="4639"/>
    <lineage>
        <taxon>Eukaryota</taxon>
        <taxon>Viridiplantae</taxon>
        <taxon>Streptophyta</taxon>
        <taxon>Embryophyta</taxon>
        <taxon>Tracheophyta</taxon>
        <taxon>Spermatophyta</taxon>
        <taxon>Magnoliopsida</taxon>
        <taxon>Liliopsida</taxon>
        <taxon>Zingiberales</taxon>
        <taxon>Musaceae</taxon>
        <taxon>Ensete</taxon>
    </lineage>
</organism>
<sequence length="193" mass="22277">MAKRHAKGKEPIKEVAEHPHRPPTMRELCEVDGRAGRGKYFIVWISDLPGPEAEGSLKVRWSNLLASTRVDRLKATLGDSEQCCKDLEQVVESIHGELKNLQDTWHRLDDEVLNYKEFQGFQLELERTSQVTYEFRYCITLERLLVKYPDLSIEEDPLLTDPKIPGYRWSPTNCSMIVCPARTNLQCVLVFCL</sequence>
<evidence type="ECO:0000313" key="2">
    <source>
        <dbReference type="EMBL" id="RRT55148.1"/>
    </source>
</evidence>
<proteinExistence type="predicted"/>
<evidence type="ECO:0000313" key="3">
    <source>
        <dbReference type="Proteomes" id="UP000287651"/>
    </source>
</evidence>
<evidence type="ECO:0000256" key="1">
    <source>
        <dbReference type="SAM" id="MobiDB-lite"/>
    </source>
</evidence>
<dbReference type="AlphaFoldDB" id="A0A426YTV5"/>
<accession>A0A426YTV5</accession>